<sequence length="876" mass="100949">MKNSAHFLQVFEEYKSSELYQDREAQKAIIPVFRQILAEALTIEPFTNQVLTDLIQIFKYNCSNDTFDKKLEALVLDEAKRKSIWDAAMEHYVPGYTNAGKTGIVGLTDEELQTVRNFLLDAFKLNTVQEAKKLVSEYEEKKVPEVKRGVYSPWLFYINPTLFPIFNNSYLNFINWYNIPNEYEEVIEPLHELKSLVKEDDFSHIDQVGHIFTKDGRLFMAKTLELGGQSIYKISHGALIFNKDFENEAIIDIVDQNNWITLNRYTKRGQGEKFVNEIKEGDYVYLCYGGDKIKWIGQVTSGIKDFSPDVASLFGPEKEDWIYREVKPIYFPKGETLLGLKDQRTMIMPSGNSTFWKIKPSELESINKLLFLPYFNLEVIDNDPNEEFGDQEEDETVAMENKSNHPLNFILYGPPGTGKTYKTIDRSLEIIDGEVPSTRLDAKVRFASLQKQKRVFFNTFHQNMAYEDFIEGIKPVQAEDEDSFLKYEIQDGLFMQACIEATYNYHVKNNKSDHLVEQLLDFNGLYDLLFEEVSKGTVKEIKTVSNNDLEINITSQGNFVLIHKGRERAYTVSKDRLSRIYDVYPNPSTMNNIHENIRDIIGGSNSTAYWAVLNKIASYRNTNKKTEIPVIAKELSYEDKKKVVQSIWSKRTVQVVANDKADPFVFIIDEINRGNVSQIFGELITLIEPDKRMGKDEVLYIDLPYSKNAFAVPPNLYIIGTMNTADRSVEALDTALRRRFSFNSMPPLPEDLKPTSDGIDLPKMLERLNERLAVLKDSDHTIGHAWFWNVTDLEGLKTVYANKILPLLQEFFYNDYEKLGLVLGDAFFEGNTQVDSSIFAKFLAGNGIAGQYEQVWQYRLKDPMKLEAKDFQSIYS</sequence>
<dbReference type="InterPro" id="IPR052934">
    <property type="entry name" value="Methyl-DNA_Rec/Restrict_Enz"/>
</dbReference>
<dbReference type="Proteomes" id="UP000642809">
    <property type="component" value="Unassembled WGS sequence"/>
</dbReference>
<dbReference type="SUPFAM" id="SSF52540">
    <property type="entry name" value="P-loop containing nucleoside triphosphate hydrolases"/>
    <property type="match status" value="1"/>
</dbReference>
<dbReference type="EMBL" id="BMYF01000022">
    <property type="protein sequence ID" value="GHB48326.1"/>
    <property type="molecule type" value="Genomic_DNA"/>
</dbReference>
<dbReference type="PANTHER" id="PTHR37291">
    <property type="entry name" value="5-METHYLCYTOSINE-SPECIFIC RESTRICTION ENZYME B"/>
    <property type="match status" value="1"/>
</dbReference>
<feature type="domain" description="ATPase dynein-related AAA" evidence="1">
    <location>
        <begin position="620"/>
        <end position="740"/>
    </location>
</feature>
<accession>A0A8J3CZU0</accession>
<dbReference type="AlphaFoldDB" id="A0A8J3CZU0"/>
<dbReference type="InterPro" id="IPR027417">
    <property type="entry name" value="P-loop_NTPase"/>
</dbReference>
<reference evidence="2" key="1">
    <citation type="journal article" date="2014" name="Int. J. Syst. Evol. Microbiol.">
        <title>Complete genome sequence of Corynebacterium casei LMG S-19264T (=DSM 44701T), isolated from a smear-ripened cheese.</title>
        <authorList>
            <consortium name="US DOE Joint Genome Institute (JGI-PGF)"/>
            <person name="Walter F."/>
            <person name="Albersmeier A."/>
            <person name="Kalinowski J."/>
            <person name="Ruckert C."/>
        </authorList>
    </citation>
    <scope>NUCLEOTIDE SEQUENCE</scope>
    <source>
        <strain evidence="2">KCTC 23224</strain>
    </source>
</reference>
<evidence type="ECO:0000313" key="3">
    <source>
        <dbReference type="Proteomes" id="UP000642809"/>
    </source>
</evidence>
<protein>
    <recommendedName>
        <fullName evidence="1">ATPase dynein-related AAA domain-containing protein</fullName>
    </recommendedName>
</protein>
<reference evidence="2" key="2">
    <citation type="submission" date="2020-09" db="EMBL/GenBank/DDBJ databases">
        <authorList>
            <person name="Sun Q."/>
            <person name="Kim S."/>
        </authorList>
    </citation>
    <scope>NUCLEOTIDE SEQUENCE</scope>
    <source>
        <strain evidence="2">KCTC 23224</strain>
    </source>
</reference>
<dbReference type="Gene3D" id="3.40.50.300">
    <property type="entry name" value="P-loop containing nucleotide triphosphate hydrolases"/>
    <property type="match status" value="1"/>
</dbReference>
<dbReference type="RefSeq" id="WP_308428179.1">
    <property type="nucleotide sequence ID" value="NZ_BMYF01000022.1"/>
</dbReference>
<proteinExistence type="predicted"/>
<comment type="caution">
    <text evidence="2">The sequence shown here is derived from an EMBL/GenBank/DDBJ whole genome shotgun (WGS) entry which is preliminary data.</text>
</comment>
<dbReference type="PANTHER" id="PTHR37291:SF1">
    <property type="entry name" value="TYPE IV METHYL-DIRECTED RESTRICTION ENZYME ECOKMCRB SUBUNIT"/>
    <property type="match status" value="1"/>
</dbReference>
<gene>
    <name evidence="2" type="ORF">GCM10008106_31400</name>
</gene>
<evidence type="ECO:0000259" key="1">
    <source>
        <dbReference type="Pfam" id="PF07728"/>
    </source>
</evidence>
<evidence type="ECO:0000313" key="2">
    <source>
        <dbReference type="EMBL" id="GHB48326.1"/>
    </source>
</evidence>
<dbReference type="GO" id="GO:0016887">
    <property type="term" value="F:ATP hydrolysis activity"/>
    <property type="evidence" value="ECO:0007669"/>
    <property type="project" value="InterPro"/>
</dbReference>
<dbReference type="Pfam" id="PF07728">
    <property type="entry name" value="AAA_5"/>
    <property type="match status" value="1"/>
</dbReference>
<name>A0A8J3CZU0_9BACT</name>
<dbReference type="InterPro" id="IPR011704">
    <property type="entry name" value="ATPase_dyneun-rel_AAA"/>
</dbReference>
<dbReference type="GO" id="GO:0005524">
    <property type="term" value="F:ATP binding"/>
    <property type="evidence" value="ECO:0007669"/>
    <property type="project" value="InterPro"/>
</dbReference>
<keyword evidence="3" id="KW-1185">Reference proteome</keyword>
<organism evidence="2 3">
    <name type="scientific">Mongoliitalea lutea</name>
    <dbReference type="NCBI Taxonomy" id="849756"/>
    <lineage>
        <taxon>Bacteria</taxon>
        <taxon>Pseudomonadati</taxon>
        <taxon>Bacteroidota</taxon>
        <taxon>Cytophagia</taxon>
        <taxon>Cytophagales</taxon>
        <taxon>Cyclobacteriaceae</taxon>
        <taxon>Mongoliitalea</taxon>
    </lineage>
</organism>